<dbReference type="AlphaFoldDB" id="A0A7X6CWV4"/>
<dbReference type="GO" id="GO:0016787">
    <property type="term" value="F:hydrolase activity"/>
    <property type="evidence" value="ECO:0007669"/>
    <property type="project" value="UniProtKB-KW"/>
</dbReference>
<comment type="cofactor">
    <cofactor evidence="1">
        <name>Mg(2+)</name>
        <dbReference type="ChEBI" id="CHEBI:18420"/>
    </cofactor>
</comment>
<dbReference type="PANTHER" id="PTHR43046:SF12">
    <property type="entry name" value="GDP-MANNOSE MANNOSYL HYDROLASE"/>
    <property type="match status" value="1"/>
</dbReference>
<comment type="caution">
    <text evidence="4">The sequence shown here is derived from an EMBL/GenBank/DDBJ whole genome shotgun (WGS) entry which is preliminary data.</text>
</comment>
<dbReference type="SUPFAM" id="SSF55811">
    <property type="entry name" value="Nudix"/>
    <property type="match status" value="1"/>
</dbReference>
<dbReference type="Proteomes" id="UP000578686">
    <property type="component" value="Unassembled WGS sequence"/>
</dbReference>
<evidence type="ECO:0000256" key="1">
    <source>
        <dbReference type="ARBA" id="ARBA00001946"/>
    </source>
</evidence>
<organism evidence="4 5">
    <name type="scientific">Streptomyces lonarensis</name>
    <dbReference type="NCBI Taxonomy" id="700599"/>
    <lineage>
        <taxon>Bacteria</taxon>
        <taxon>Bacillati</taxon>
        <taxon>Actinomycetota</taxon>
        <taxon>Actinomycetes</taxon>
        <taxon>Kitasatosporales</taxon>
        <taxon>Streptomycetaceae</taxon>
        <taxon>Streptomyces</taxon>
    </lineage>
</organism>
<keyword evidence="5" id="KW-1185">Reference proteome</keyword>
<reference evidence="4 5" key="1">
    <citation type="submission" date="2020-03" db="EMBL/GenBank/DDBJ databases">
        <title>Draft genome of Streptomyces sp. ventii, isolated from the Axial Seamount in the Pacific Ocean, and resequencing of the two type strains Streptomyces lonarensis strain NCL 716 and Streptomyces bohaiensis strain 11A07.</title>
        <authorList>
            <person name="Loughran R.M."/>
            <person name="Pfannmuller K.M."/>
            <person name="Wasson B.J."/>
            <person name="Deadmond M.C."/>
            <person name="Paddock B.E."/>
            <person name="Koyack M.J."/>
            <person name="Gallegos D.A."/>
            <person name="Mitchell E.A."/>
            <person name="Ushijima B."/>
            <person name="Saw J.H."/>
            <person name="Mcphail K.L."/>
            <person name="Videau P."/>
        </authorList>
    </citation>
    <scope>NUCLEOTIDE SEQUENCE [LARGE SCALE GENOMIC DNA]</scope>
    <source>
        <strain evidence="4 5">NCL716</strain>
    </source>
</reference>
<dbReference type="InterPro" id="IPR015797">
    <property type="entry name" value="NUDIX_hydrolase-like_dom_sf"/>
</dbReference>
<name>A0A7X6CWV4_9ACTN</name>
<evidence type="ECO:0000256" key="2">
    <source>
        <dbReference type="ARBA" id="ARBA00022801"/>
    </source>
</evidence>
<accession>A0A7X6CWV4</accession>
<dbReference type="EMBL" id="JAAVJD010000001">
    <property type="protein sequence ID" value="NJQ04032.1"/>
    <property type="molecule type" value="Genomic_DNA"/>
</dbReference>
<sequence>MTDAHPTDPPRRWITGQALLRNEAGAVLLTEGAGPAPSRRWSLVGADADPGETALTAAERAVRDRLRLRLRARRLLCADHLPTSALRLHSGLALVFDFGSIPGPAVLSLDLSDVTGYGWVRPDALDILDQQQRTRVEASLLSLHAGTTAFLPTHP</sequence>
<keyword evidence="2 4" id="KW-0378">Hydrolase</keyword>
<evidence type="ECO:0000256" key="3">
    <source>
        <dbReference type="ARBA" id="ARBA00022842"/>
    </source>
</evidence>
<keyword evidence="3" id="KW-0460">Magnesium</keyword>
<dbReference type="PANTHER" id="PTHR43046">
    <property type="entry name" value="GDP-MANNOSE MANNOSYL HYDROLASE"/>
    <property type="match status" value="1"/>
</dbReference>
<dbReference type="Gene3D" id="3.90.79.10">
    <property type="entry name" value="Nucleoside Triphosphate Pyrophosphohydrolase"/>
    <property type="match status" value="1"/>
</dbReference>
<proteinExistence type="predicted"/>
<dbReference type="RefSeq" id="WP_167967336.1">
    <property type="nucleotide sequence ID" value="NZ_BHZG01000008.1"/>
</dbReference>
<gene>
    <name evidence="4" type="ORF">HCN56_00160</name>
</gene>
<evidence type="ECO:0000313" key="4">
    <source>
        <dbReference type="EMBL" id="NJQ04032.1"/>
    </source>
</evidence>
<protein>
    <submittedName>
        <fullName evidence="4">NUDIX hydrolase</fullName>
    </submittedName>
</protein>
<evidence type="ECO:0000313" key="5">
    <source>
        <dbReference type="Proteomes" id="UP000578686"/>
    </source>
</evidence>